<reference evidence="2" key="1">
    <citation type="submission" date="2022-08" db="EMBL/GenBank/DDBJ databases">
        <title>Novel sulphate-reducing endosymbionts in the free-living metamonad Anaeramoeba.</title>
        <authorList>
            <person name="Jerlstrom-Hultqvist J."/>
            <person name="Cepicka I."/>
            <person name="Gallot-Lavallee L."/>
            <person name="Salas-Leiva D."/>
            <person name="Curtis B.A."/>
            <person name="Zahonova K."/>
            <person name="Pipaliya S."/>
            <person name="Dacks J."/>
            <person name="Roger A.J."/>
        </authorList>
    </citation>
    <scope>NUCLEOTIDE SEQUENCE</scope>
    <source>
        <strain evidence="2">Busselton2</strain>
    </source>
</reference>
<comment type="caution">
    <text evidence="2">The sequence shown here is derived from an EMBL/GenBank/DDBJ whole genome shotgun (WGS) entry which is preliminary data.</text>
</comment>
<feature type="compositionally biased region" description="Basic residues" evidence="1">
    <location>
        <begin position="133"/>
        <end position="143"/>
    </location>
</feature>
<evidence type="ECO:0000313" key="3">
    <source>
        <dbReference type="Proteomes" id="UP001146793"/>
    </source>
</evidence>
<feature type="compositionally biased region" description="Polar residues" evidence="1">
    <location>
        <begin position="704"/>
        <end position="728"/>
    </location>
</feature>
<dbReference type="Proteomes" id="UP001146793">
    <property type="component" value="Unassembled WGS sequence"/>
</dbReference>
<proteinExistence type="predicted"/>
<feature type="compositionally biased region" description="Basic and acidic residues" evidence="1">
    <location>
        <begin position="691"/>
        <end position="703"/>
    </location>
</feature>
<feature type="region of interest" description="Disordered" evidence="1">
    <location>
        <begin position="679"/>
        <end position="728"/>
    </location>
</feature>
<feature type="compositionally biased region" description="Polar residues" evidence="1">
    <location>
        <begin position="679"/>
        <end position="689"/>
    </location>
</feature>
<sequence>MDHKKIYFYSIFWEFGKYLYTNFAAGSWVNINKALENFGNTYRNSSNTQRQDLLKRYLQLTRCLLIQNAILLSSDPSDETQEYELSIVWSKVFISDFTNFQQTSKLASQILKNSYPNSSSQNDEKQQTNQGGTRRRLRPRVPKKVSNTPTKSEHEGTRAAKAIGYLGLQLLKILKDQILTRDQLMILTGFSKQRVCTVLSIYQGVSIIEEDTKTNLLKLNPIQAKLLPDLRKYLKQVVKIRKIKHMLAKYTIYLTLKYKKHGIGILTQTNMVDENFSQIISLILSKIKSNLSITDPIENKEQDLDKIKFIKSDLSTILESNKKMKKSLFEMYIKDCKMKNQNISNKKDNIIKAELITEKSTPFKKQDKNDNILTPLDQIHSPKENFQQTNVKIKNKKKHLTNKLLNSKNMVQNIRNPVIIPLETNTQTKLKSKQRQKKKIKKVKVNIKKQDETNKKEKFNKSLLHQNNKNINMKKNNRTNSTDSNVDDDNTTRFTTTNNNNSKDDNFTNKSSNSGMKTDMDIEYNLDYKNQQANTVKKVKDQNANNNLLENQNDQGQQQQQQQQHQQQQQQQQNFVSRNYISVPFNPKFQQHPQFMLKTDFNPNNKMNNNQNLYLSSINNPNNFSPFLPKYNMLPKIKLSTSLTPNTNSLQPSSPTLPITPNITSIFTPPFSTIMKFPATNTPPNNHLIKNNKEKEKEQKKTDLNTSLQKPLSEQSKISPKVNQQTQSLLDNTSRHLMKSELRNNQQPATKNLPQLNNGMSPNSLSPFNRYSMRYPNYLDPSSPYILSPFLCNYNSPLQYPSPIGLKNSPSISPYLSLNMPSTPSSKFQHPFSGLQSLSLSKYNVSEPQKKIEKSTKENYETSFNKK</sequence>
<feature type="compositionally biased region" description="Low complexity" evidence="1">
    <location>
        <begin position="467"/>
        <end position="484"/>
    </location>
</feature>
<feature type="compositionally biased region" description="Basic and acidic residues" evidence="1">
    <location>
        <begin position="848"/>
        <end position="860"/>
    </location>
</feature>
<gene>
    <name evidence="2" type="ORF">M0812_23063</name>
</gene>
<feature type="region of interest" description="Disordered" evidence="1">
    <location>
        <begin position="553"/>
        <end position="573"/>
    </location>
</feature>
<organism evidence="2 3">
    <name type="scientific">Anaeramoeba flamelloides</name>
    <dbReference type="NCBI Taxonomy" id="1746091"/>
    <lineage>
        <taxon>Eukaryota</taxon>
        <taxon>Metamonada</taxon>
        <taxon>Anaeramoebidae</taxon>
        <taxon>Anaeramoeba</taxon>
    </lineage>
</organism>
<feature type="compositionally biased region" description="Polar residues" evidence="1">
    <location>
        <begin position="114"/>
        <end position="132"/>
    </location>
</feature>
<dbReference type="EMBL" id="JANTQA010000051">
    <property type="protein sequence ID" value="KAJ3430063.1"/>
    <property type="molecule type" value="Genomic_DNA"/>
</dbReference>
<feature type="region of interest" description="Disordered" evidence="1">
    <location>
        <begin position="843"/>
        <end position="867"/>
    </location>
</feature>
<feature type="compositionally biased region" description="Low complexity" evidence="1">
    <location>
        <begin position="492"/>
        <end position="501"/>
    </location>
</feature>
<feature type="region of interest" description="Disordered" evidence="1">
    <location>
        <begin position="114"/>
        <end position="156"/>
    </location>
</feature>
<name>A0AAV7YJW3_9EUKA</name>
<evidence type="ECO:0000313" key="2">
    <source>
        <dbReference type="EMBL" id="KAJ3430063.1"/>
    </source>
</evidence>
<protein>
    <submittedName>
        <fullName evidence="2">Nnp-1 protein putative nuclear protein 1 nop52</fullName>
    </submittedName>
</protein>
<evidence type="ECO:0000256" key="1">
    <source>
        <dbReference type="SAM" id="MobiDB-lite"/>
    </source>
</evidence>
<dbReference type="AlphaFoldDB" id="A0AAV7YJW3"/>
<feature type="region of interest" description="Disordered" evidence="1">
    <location>
        <begin position="448"/>
        <end position="518"/>
    </location>
</feature>
<accession>A0AAV7YJW3</accession>
<feature type="compositionally biased region" description="Basic and acidic residues" evidence="1">
    <location>
        <begin position="448"/>
        <end position="460"/>
    </location>
</feature>